<comment type="subcellular location">
    <subcellularLocation>
        <location evidence="2">Cytoplasm</location>
    </subcellularLocation>
    <subcellularLocation>
        <location evidence="1">Nucleus</location>
    </subcellularLocation>
    <subcellularLocation>
        <location evidence="3">Secreted</location>
    </subcellularLocation>
</comment>
<feature type="domain" description="NID" evidence="12">
    <location>
        <begin position="538"/>
        <end position="628"/>
    </location>
</feature>
<evidence type="ECO:0000256" key="11">
    <source>
        <dbReference type="SAM" id="MobiDB-lite"/>
    </source>
</evidence>
<dbReference type="GO" id="GO:0005615">
    <property type="term" value="C:extracellular space"/>
    <property type="evidence" value="ECO:0007669"/>
    <property type="project" value="UniProtKB-ARBA"/>
</dbReference>
<evidence type="ECO:0000256" key="5">
    <source>
        <dbReference type="ARBA" id="ARBA00022490"/>
    </source>
</evidence>
<evidence type="ECO:0000256" key="9">
    <source>
        <dbReference type="ARBA" id="ARBA00023242"/>
    </source>
</evidence>
<feature type="compositionally biased region" description="Gly residues" evidence="11">
    <location>
        <begin position="94"/>
        <end position="107"/>
    </location>
</feature>
<dbReference type="GO" id="GO:0005634">
    <property type="term" value="C:nucleus"/>
    <property type="evidence" value="ECO:0007669"/>
    <property type="project" value="UniProtKB-SubCell"/>
</dbReference>
<accession>A0A8C0TL77</accession>
<keyword evidence="5" id="KW-0963">Cytoplasm</keyword>
<name>A0A8C0TL77_CANLF</name>
<evidence type="ECO:0000256" key="8">
    <source>
        <dbReference type="ARBA" id="ARBA00022859"/>
    </source>
</evidence>
<evidence type="ECO:0000256" key="10">
    <source>
        <dbReference type="SAM" id="Coils"/>
    </source>
</evidence>
<protein>
    <recommendedName>
        <fullName evidence="16">N-myc and STAT interactor</fullName>
    </recommendedName>
</protein>
<evidence type="ECO:0000259" key="13">
    <source>
        <dbReference type="Pfam" id="PF07334"/>
    </source>
</evidence>
<comment type="similarity">
    <text evidence="4">Belongs to the NMI family.</text>
</comment>
<feature type="compositionally biased region" description="Pro residues" evidence="11">
    <location>
        <begin position="243"/>
        <end position="263"/>
    </location>
</feature>
<reference evidence="14" key="2">
    <citation type="submission" date="2025-08" db="UniProtKB">
        <authorList>
            <consortium name="Ensembl"/>
        </authorList>
    </citation>
    <scope>IDENTIFICATION</scope>
</reference>
<dbReference type="Pfam" id="PF07334">
    <property type="entry name" value="IFP_35_N"/>
    <property type="match status" value="1"/>
</dbReference>
<dbReference type="AlphaFoldDB" id="A0A8C0TL77"/>
<sequence>KQNGRLLHKKPRPLGSLPLTGAKARPGAPRTCCGPASPAAPSWDLGLRVLTGSYRFVHGDPETSGGGGTEGGRGRGRPGEGEGEARGRGRPREGGGGWGGPGEGEGAAGRRCRLRAAPGGPADAPAQPPPAAPRSPAAARPRGAPRPREAKVKVLREARPGERAGSRPERPPRGSRRLRAPPLAPTDAACARGGCALGWGCGGGAGRGAPCGAARLPGRPRGRRVGAGAAAGSPGGPRRPRAQAPPCPPLPSPPVPAPAPPEPGKARVASRPRRGPGLRPLGPRAPGQLRGRLRGLRPRLPPAPPATGSSVRSPRPAAQTPWGRRVTLLGAAEVIMAHKRHREKRVLDPWSNEEVTKNELRKRLTDRFTKENIQLKEEIQRLEAELQEATRNSQIKEDIPETKVKFTSLENPETDSQFLNISCSFQVSSPIFYELQKGQALITFEREEVAQNVIRMGKHRIHIEDVDVEVVAKPVPLNSGVRFQVHEEVSKVKINVSEIPDALPEDQMRDKLELSFSKSRNGGGEVLCVQYHRPSHSAVVTFMEAGVADKILKKKDYPLYINENCYNVIVSPYTETHLKQFQMFSGISERTVLLTGMEDLQMMDEEILQDLVNIHFQREKNGGGEVEVVKCALDQPCIAYFEE</sequence>
<feature type="compositionally biased region" description="Basic residues" evidence="11">
    <location>
        <begin position="1"/>
        <end position="12"/>
    </location>
</feature>
<dbReference type="GO" id="GO:0045088">
    <property type="term" value="P:regulation of innate immune response"/>
    <property type="evidence" value="ECO:0007669"/>
    <property type="project" value="UniProtKB-ARBA"/>
</dbReference>
<keyword evidence="6" id="KW-0964">Secreted</keyword>
<feature type="domain" description="Nmi/IFP 35" evidence="13">
    <location>
        <begin position="367"/>
        <end position="439"/>
    </location>
</feature>
<dbReference type="GO" id="GO:0005737">
    <property type="term" value="C:cytoplasm"/>
    <property type="evidence" value="ECO:0007669"/>
    <property type="project" value="UniProtKB-SubCell"/>
</dbReference>
<evidence type="ECO:0000313" key="14">
    <source>
        <dbReference type="Ensembl" id="ENSCAFP00040036329.1"/>
    </source>
</evidence>
<dbReference type="FunFam" id="3.30.70.330:FF:000300">
    <property type="entry name" value="Interferon-induced protein 35"/>
    <property type="match status" value="1"/>
</dbReference>
<feature type="compositionally biased region" description="Low complexity" evidence="11">
    <location>
        <begin position="277"/>
        <end position="290"/>
    </location>
</feature>
<reference evidence="14" key="1">
    <citation type="submission" date="2018-10" db="EMBL/GenBank/DDBJ databases">
        <title>De novo assembly of a Great Dane genome.</title>
        <authorList>
            <person name="Kidd J.M."/>
            <person name="Pendleton A.L."/>
            <person name="Shen F."/>
            <person name="Emery S."/>
        </authorList>
    </citation>
    <scope>NUCLEOTIDE SEQUENCE [LARGE SCALE GENOMIC DNA]</scope>
    <source>
        <strain evidence="14">Great Dane</strain>
    </source>
</reference>
<dbReference type="Pfam" id="PF07292">
    <property type="entry name" value="NID"/>
    <property type="match status" value="2"/>
</dbReference>
<evidence type="ECO:0000259" key="12">
    <source>
        <dbReference type="Pfam" id="PF07292"/>
    </source>
</evidence>
<proteinExistence type="inferred from homology"/>
<feature type="domain" description="NID" evidence="12">
    <location>
        <begin position="440"/>
        <end position="526"/>
    </location>
</feature>
<feature type="region of interest" description="Disordered" evidence="11">
    <location>
        <begin position="1"/>
        <end position="43"/>
    </location>
</feature>
<feature type="compositionally biased region" description="Basic and acidic residues" evidence="11">
    <location>
        <begin position="77"/>
        <end position="93"/>
    </location>
</feature>
<keyword evidence="9" id="KW-0539">Nucleus</keyword>
<feature type="region of interest" description="Disordered" evidence="11">
    <location>
        <begin position="206"/>
        <end position="322"/>
    </location>
</feature>
<dbReference type="GO" id="GO:0045087">
    <property type="term" value="P:innate immune response"/>
    <property type="evidence" value="ECO:0007669"/>
    <property type="project" value="UniProtKB-KW"/>
</dbReference>
<dbReference type="InterPro" id="IPR009909">
    <property type="entry name" value="Nmi/IFP35_dom"/>
</dbReference>
<evidence type="ECO:0000256" key="6">
    <source>
        <dbReference type="ARBA" id="ARBA00022525"/>
    </source>
</evidence>
<evidence type="ECO:0000256" key="1">
    <source>
        <dbReference type="ARBA" id="ARBA00004123"/>
    </source>
</evidence>
<evidence type="ECO:0000256" key="3">
    <source>
        <dbReference type="ARBA" id="ARBA00004613"/>
    </source>
</evidence>
<dbReference type="InterPro" id="IPR009938">
    <property type="entry name" value="Nmi/IFP35_N"/>
</dbReference>
<keyword evidence="8" id="KW-0391">Immunity</keyword>
<dbReference type="PANTHER" id="PTHR15225">
    <property type="entry name" value="INTERFERON-INDUCED PROTEIN 35/NMI N-MYC/STAT INTERACTING PROTEIN"/>
    <property type="match status" value="1"/>
</dbReference>
<dbReference type="PANTHER" id="PTHR15225:SF4">
    <property type="entry name" value="N-MYC-INTERACTOR"/>
    <property type="match status" value="1"/>
</dbReference>
<evidence type="ECO:0000256" key="2">
    <source>
        <dbReference type="ARBA" id="ARBA00004496"/>
    </source>
</evidence>
<evidence type="ECO:0000256" key="7">
    <source>
        <dbReference type="ARBA" id="ARBA00022588"/>
    </source>
</evidence>
<feature type="compositionally biased region" description="Low complexity" evidence="11">
    <location>
        <begin position="115"/>
        <end position="125"/>
    </location>
</feature>
<feature type="region of interest" description="Disordered" evidence="11">
    <location>
        <begin position="56"/>
        <end position="189"/>
    </location>
</feature>
<dbReference type="Gene3D" id="3.30.70.330">
    <property type="match status" value="1"/>
</dbReference>
<feature type="compositionally biased region" description="Basic and acidic residues" evidence="11">
    <location>
        <begin position="146"/>
        <end position="172"/>
    </location>
</feature>
<dbReference type="InterPro" id="IPR012677">
    <property type="entry name" value="Nucleotide-bd_a/b_plait_sf"/>
</dbReference>
<organism evidence="14 15">
    <name type="scientific">Canis lupus familiaris</name>
    <name type="common">Dog</name>
    <name type="synonym">Canis familiaris</name>
    <dbReference type="NCBI Taxonomy" id="9615"/>
    <lineage>
        <taxon>Eukaryota</taxon>
        <taxon>Metazoa</taxon>
        <taxon>Chordata</taxon>
        <taxon>Craniata</taxon>
        <taxon>Vertebrata</taxon>
        <taxon>Euteleostomi</taxon>
        <taxon>Mammalia</taxon>
        <taxon>Eutheria</taxon>
        <taxon>Laurasiatheria</taxon>
        <taxon>Carnivora</taxon>
        <taxon>Caniformia</taxon>
        <taxon>Canidae</taxon>
        <taxon>Canis</taxon>
    </lineage>
</organism>
<evidence type="ECO:0000256" key="4">
    <source>
        <dbReference type="ARBA" id="ARBA00010081"/>
    </source>
</evidence>
<evidence type="ECO:0000313" key="15">
    <source>
        <dbReference type="Proteomes" id="UP000694542"/>
    </source>
</evidence>
<dbReference type="Proteomes" id="UP000694542">
    <property type="component" value="Chromosome 19"/>
</dbReference>
<dbReference type="Ensembl" id="ENSCAFT00040041647.1">
    <property type="protein sequence ID" value="ENSCAFP00040036329.1"/>
    <property type="gene ID" value="ENSCAFG00040022434.1"/>
</dbReference>
<keyword evidence="10" id="KW-0175">Coiled coil</keyword>
<evidence type="ECO:0008006" key="16">
    <source>
        <dbReference type="Google" id="ProtNLM"/>
    </source>
</evidence>
<keyword evidence="7" id="KW-0399">Innate immunity</keyword>
<feature type="coiled-coil region" evidence="10">
    <location>
        <begin position="365"/>
        <end position="399"/>
    </location>
</feature>